<keyword evidence="13 19" id="KW-1133">Transmembrane helix</keyword>
<evidence type="ECO:0000256" key="15">
    <source>
        <dbReference type="ARBA" id="ARBA00023136"/>
    </source>
</evidence>
<comment type="pathway">
    <text evidence="3 18">Phospholipid metabolism; CDP-diacylglycerol biosynthesis; CDP-diacylglycerol from sn-glycerol 3-phosphate: step 3/3.</text>
</comment>
<dbReference type="PANTHER" id="PTHR46382:SF1">
    <property type="entry name" value="PHOSPHATIDATE CYTIDYLYLTRANSFERASE"/>
    <property type="match status" value="1"/>
</dbReference>
<evidence type="ECO:0000256" key="18">
    <source>
        <dbReference type="RuleBase" id="RU003938"/>
    </source>
</evidence>
<organism evidence="20 21">
    <name type="scientific">Roseinatronobacter ekhonensis</name>
    <dbReference type="NCBI Taxonomy" id="254356"/>
    <lineage>
        <taxon>Bacteria</taxon>
        <taxon>Pseudomonadati</taxon>
        <taxon>Pseudomonadota</taxon>
        <taxon>Alphaproteobacteria</taxon>
        <taxon>Rhodobacterales</taxon>
        <taxon>Paracoccaceae</taxon>
        <taxon>Roseinatronobacter</taxon>
    </lineage>
</organism>
<comment type="catalytic activity">
    <reaction evidence="1 18">
        <text>a 1,2-diacyl-sn-glycero-3-phosphate + CTP + H(+) = a CDP-1,2-diacyl-sn-glycerol + diphosphate</text>
        <dbReference type="Rhea" id="RHEA:16229"/>
        <dbReference type="ChEBI" id="CHEBI:15378"/>
        <dbReference type="ChEBI" id="CHEBI:33019"/>
        <dbReference type="ChEBI" id="CHEBI:37563"/>
        <dbReference type="ChEBI" id="CHEBI:58332"/>
        <dbReference type="ChEBI" id="CHEBI:58608"/>
        <dbReference type="EC" id="2.7.7.41"/>
    </reaction>
</comment>
<feature type="transmembrane region" description="Helical" evidence="19">
    <location>
        <begin position="82"/>
        <end position="98"/>
    </location>
</feature>
<evidence type="ECO:0000256" key="10">
    <source>
        <dbReference type="ARBA" id="ARBA00022679"/>
    </source>
</evidence>
<dbReference type="GO" id="GO:0004605">
    <property type="term" value="F:phosphatidate cytidylyltransferase activity"/>
    <property type="evidence" value="ECO:0007669"/>
    <property type="project" value="UniProtKB-EC"/>
</dbReference>
<dbReference type="EMBL" id="UIHC01000017">
    <property type="protein sequence ID" value="SUZ32231.1"/>
    <property type="molecule type" value="Genomic_DNA"/>
</dbReference>
<keyword evidence="21" id="KW-1185">Reference proteome</keyword>
<gene>
    <name evidence="20" type="primary">cdsA</name>
    <name evidence="20" type="ORF">ROE7235_01986</name>
</gene>
<dbReference type="Pfam" id="PF01148">
    <property type="entry name" value="CTP_transf_1"/>
    <property type="match status" value="1"/>
</dbReference>
<evidence type="ECO:0000256" key="14">
    <source>
        <dbReference type="ARBA" id="ARBA00023098"/>
    </source>
</evidence>
<sequence>MAEFSDLRARALSGAAMAGLGAGAIWLGGPVFRVLVCVLSGLMVWELSRMLDPDAAFGKAEAAGFTAAVVLIVFIWRFDGMVLLSLTALVAVLLAWRFPKDRSVAGAYLGLILLAGLGLIALRGDFGALWVLWLVALVVGSDVAGYFAGRIFGGPKLWPRVSPKKTWSGTVAGWAVAVAVALLFMPLLAAGPGLIVASVLIAMAGQAGDIAQSAIKRHAGVKDSSNLIPGHGGVMDRFDALVAAALVELVLAQTGFLGG</sequence>
<keyword evidence="14" id="KW-0443">Lipid metabolism</keyword>
<keyword evidence="8" id="KW-1003">Cell membrane</keyword>
<protein>
    <recommendedName>
        <fullName evidence="7 18">Phosphatidate cytidylyltransferase</fullName>
        <ecNumber evidence="6 18">2.7.7.41</ecNumber>
    </recommendedName>
</protein>
<keyword evidence="9" id="KW-0444">Lipid biosynthesis</keyword>
<accession>A0A3B0M8E9</accession>
<feature type="transmembrane region" description="Helical" evidence="19">
    <location>
        <begin position="128"/>
        <end position="148"/>
    </location>
</feature>
<dbReference type="PANTHER" id="PTHR46382">
    <property type="entry name" value="PHOSPHATIDATE CYTIDYLYLTRANSFERASE"/>
    <property type="match status" value="1"/>
</dbReference>
<dbReference type="GO" id="GO:0005886">
    <property type="term" value="C:plasma membrane"/>
    <property type="evidence" value="ECO:0007669"/>
    <property type="project" value="UniProtKB-SubCell"/>
</dbReference>
<dbReference type="Proteomes" id="UP000272908">
    <property type="component" value="Unassembled WGS sequence"/>
</dbReference>
<evidence type="ECO:0000256" key="9">
    <source>
        <dbReference type="ARBA" id="ARBA00022516"/>
    </source>
</evidence>
<evidence type="ECO:0000256" key="11">
    <source>
        <dbReference type="ARBA" id="ARBA00022692"/>
    </source>
</evidence>
<dbReference type="UniPathway" id="UPA00557">
    <property type="reaction ID" value="UER00614"/>
</dbReference>
<evidence type="ECO:0000256" key="6">
    <source>
        <dbReference type="ARBA" id="ARBA00012487"/>
    </source>
</evidence>
<feature type="transmembrane region" description="Helical" evidence="19">
    <location>
        <begin position="57"/>
        <end position="76"/>
    </location>
</feature>
<feature type="transmembrane region" description="Helical" evidence="19">
    <location>
        <begin position="105"/>
        <end position="122"/>
    </location>
</feature>
<dbReference type="RefSeq" id="WP_245963926.1">
    <property type="nucleotide sequence ID" value="NZ_UIHC01000017.1"/>
</dbReference>
<comment type="pathway">
    <text evidence="4">Lipid metabolism.</text>
</comment>
<dbReference type="InterPro" id="IPR000374">
    <property type="entry name" value="PC_trans"/>
</dbReference>
<evidence type="ECO:0000256" key="12">
    <source>
        <dbReference type="ARBA" id="ARBA00022695"/>
    </source>
</evidence>
<comment type="similarity">
    <text evidence="5 18">Belongs to the CDS family.</text>
</comment>
<evidence type="ECO:0000256" key="1">
    <source>
        <dbReference type="ARBA" id="ARBA00001698"/>
    </source>
</evidence>
<evidence type="ECO:0000256" key="17">
    <source>
        <dbReference type="ARBA" id="ARBA00023264"/>
    </source>
</evidence>
<evidence type="ECO:0000256" key="13">
    <source>
        <dbReference type="ARBA" id="ARBA00022989"/>
    </source>
</evidence>
<evidence type="ECO:0000256" key="3">
    <source>
        <dbReference type="ARBA" id="ARBA00005119"/>
    </source>
</evidence>
<keyword evidence="16" id="KW-0594">Phospholipid biosynthesis</keyword>
<evidence type="ECO:0000313" key="21">
    <source>
        <dbReference type="Proteomes" id="UP000272908"/>
    </source>
</evidence>
<feature type="transmembrane region" description="Helical" evidence="19">
    <location>
        <begin position="169"/>
        <end position="188"/>
    </location>
</feature>
<proteinExistence type="inferred from homology"/>
<reference evidence="21" key="1">
    <citation type="submission" date="2018-08" db="EMBL/GenBank/DDBJ databases">
        <authorList>
            <person name="Rodrigo-Torres L."/>
            <person name="Arahal R. D."/>
            <person name="Lucena T."/>
        </authorList>
    </citation>
    <scope>NUCLEOTIDE SEQUENCE [LARGE SCALE GENOMIC DNA]</scope>
    <source>
        <strain evidence="21">CECT 7235</strain>
    </source>
</reference>
<dbReference type="EC" id="2.7.7.41" evidence="6 18"/>
<dbReference type="PROSITE" id="PS01315">
    <property type="entry name" value="CDS"/>
    <property type="match status" value="1"/>
</dbReference>
<feature type="transmembrane region" description="Helical" evidence="19">
    <location>
        <begin position="20"/>
        <end position="45"/>
    </location>
</feature>
<name>A0A3B0M8E9_9RHOB</name>
<keyword evidence="15 19" id="KW-0472">Membrane</keyword>
<keyword evidence="12 18" id="KW-0548">Nucleotidyltransferase</keyword>
<comment type="subcellular location">
    <subcellularLocation>
        <location evidence="2">Cell membrane</location>
        <topology evidence="2">Multi-pass membrane protein</topology>
    </subcellularLocation>
</comment>
<keyword evidence="17" id="KW-1208">Phospholipid metabolism</keyword>
<keyword evidence="10 18" id="KW-0808">Transferase</keyword>
<evidence type="ECO:0000256" key="16">
    <source>
        <dbReference type="ARBA" id="ARBA00023209"/>
    </source>
</evidence>
<evidence type="ECO:0000256" key="2">
    <source>
        <dbReference type="ARBA" id="ARBA00004651"/>
    </source>
</evidence>
<evidence type="ECO:0000256" key="4">
    <source>
        <dbReference type="ARBA" id="ARBA00005189"/>
    </source>
</evidence>
<evidence type="ECO:0000256" key="19">
    <source>
        <dbReference type="SAM" id="Phobius"/>
    </source>
</evidence>
<evidence type="ECO:0000313" key="20">
    <source>
        <dbReference type="EMBL" id="SUZ32231.1"/>
    </source>
</evidence>
<evidence type="ECO:0000256" key="8">
    <source>
        <dbReference type="ARBA" id="ARBA00022475"/>
    </source>
</evidence>
<evidence type="ECO:0000256" key="5">
    <source>
        <dbReference type="ARBA" id="ARBA00010185"/>
    </source>
</evidence>
<evidence type="ECO:0000256" key="7">
    <source>
        <dbReference type="ARBA" id="ARBA00019373"/>
    </source>
</evidence>
<keyword evidence="11 18" id="KW-0812">Transmembrane</keyword>
<dbReference type="AlphaFoldDB" id="A0A3B0M8E9"/>
<dbReference type="GO" id="GO:0016024">
    <property type="term" value="P:CDP-diacylglycerol biosynthetic process"/>
    <property type="evidence" value="ECO:0007669"/>
    <property type="project" value="UniProtKB-UniPathway"/>
</dbReference>